<gene>
    <name evidence="1" type="ORF">HCDG_03459</name>
</gene>
<accession>C6HBR0</accession>
<reference evidence="2" key="1">
    <citation type="submission" date="2009-05" db="EMBL/GenBank/DDBJ databases">
        <title>The genome sequence of Ajellomyces capsulatus strain H143.</title>
        <authorList>
            <person name="Champion M."/>
            <person name="Cuomo C.A."/>
            <person name="Ma L.-J."/>
            <person name="Henn M.R."/>
            <person name="Sil A."/>
            <person name="Goldman B."/>
            <person name="Young S.K."/>
            <person name="Kodira C.D."/>
            <person name="Zeng Q."/>
            <person name="Koehrsen M."/>
            <person name="Alvarado L."/>
            <person name="Berlin A.M."/>
            <person name="Borenstein D."/>
            <person name="Chen Z."/>
            <person name="Engels R."/>
            <person name="Freedman E."/>
            <person name="Gellesch M."/>
            <person name="Goldberg J."/>
            <person name="Griggs A."/>
            <person name="Gujja S."/>
            <person name="Heiman D.I."/>
            <person name="Hepburn T.A."/>
            <person name="Howarth C."/>
            <person name="Jen D."/>
            <person name="Larson L."/>
            <person name="Lewis B."/>
            <person name="Mehta T."/>
            <person name="Park D."/>
            <person name="Pearson M."/>
            <person name="Roberts A."/>
            <person name="Saif S."/>
            <person name="Shea T.D."/>
            <person name="Shenoy N."/>
            <person name="Sisk P."/>
            <person name="Stolte C."/>
            <person name="Sykes S."/>
            <person name="Walk T."/>
            <person name="White J."/>
            <person name="Yandava C."/>
            <person name="Klein B."/>
            <person name="McEwen J.G."/>
            <person name="Puccia R."/>
            <person name="Goldman G.H."/>
            <person name="Felipe M.S."/>
            <person name="Nino-Vega G."/>
            <person name="San-Blas G."/>
            <person name="Taylor J.W."/>
            <person name="Mendoza L."/>
            <person name="Galagan J.E."/>
            <person name="Nusbaum C."/>
            <person name="Birren B.W."/>
        </authorList>
    </citation>
    <scope>NUCLEOTIDE SEQUENCE [LARGE SCALE GENOMIC DNA]</scope>
    <source>
        <strain evidence="2">H143</strain>
    </source>
</reference>
<dbReference type="OMA" id="PSTCHYY"/>
<dbReference type="EMBL" id="GG692422">
    <property type="protein sequence ID" value="EER42000.1"/>
    <property type="molecule type" value="Genomic_DNA"/>
</dbReference>
<dbReference type="VEuPathDB" id="FungiDB:HCDG_03459"/>
<dbReference type="HOGENOM" id="CLU_148125_0_0_1"/>
<dbReference type="AlphaFoldDB" id="C6HBR0"/>
<name>C6HBR0_AJECH</name>
<evidence type="ECO:0000313" key="1">
    <source>
        <dbReference type="EMBL" id="EER42000.1"/>
    </source>
</evidence>
<proteinExistence type="predicted"/>
<protein>
    <submittedName>
        <fullName evidence="1">Uncharacterized protein</fullName>
    </submittedName>
</protein>
<dbReference type="Proteomes" id="UP000002624">
    <property type="component" value="Unassembled WGS sequence"/>
</dbReference>
<sequence length="147" mass="16950">MTLTCASGRRLCPFRWLSVSGSRRDGQWGRRILFGVPRARNSGSMAATVIRCVDVDEPVRGTELSSRRLAPTTGFFQPSTCHYYGVSGDRERTSMAKQWPGEGGVRVRRPRGLVTFRWRLQEARFRKQSRRKRREYISQQNIPPYGK</sequence>
<evidence type="ECO:0000313" key="2">
    <source>
        <dbReference type="Proteomes" id="UP000002624"/>
    </source>
</evidence>
<organism evidence="1 2">
    <name type="scientific">Ajellomyces capsulatus (strain H143)</name>
    <name type="common">Darling's disease fungus</name>
    <name type="synonym">Histoplasma capsulatum</name>
    <dbReference type="NCBI Taxonomy" id="544712"/>
    <lineage>
        <taxon>Eukaryota</taxon>
        <taxon>Fungi</taxon>
        <taxon>Dikarya</taxon>
        <taxon>Ascomycota</taxon>
        <taxon>Pezizomycotina</taxon>
        <taxon>Eurotiomycetes</taxon>
        <taxon>Eurotiomycetidae</taxon>
        <taxon>Onygenales</taxon>
        <taxon>Ajellomycetaceae</taxon>
        <taxon>Histoplasma</taxon>
    </lineage>
</organism>